<evidence type="ECO:0000256" key="6">
    <source>
        <dbReference type="ARBA" id="ARBA00022741"/>
    </source>
</evidence>
<evidence type="ECO:0000256" key="9">
    <source>
        <dbReference type="ARBA" id="ARBA00022989"/>
    </source>
</evidence>
<keyword evidence="5 15" id="KW-0732">Signal</keyword>
<dbReference type="PROSITE" id="PS50011">
    <property type="entry name" value="PROTEIN_KINASE_DOM"/>
    <property type="match status" value="1"/>
</dbReference>
<evidence type="ECO:0000259" key="16">
    <source>
        <dbReference type="PROSITE" id="PS50011"/>
    </source>
</evidence>
<dbReference type="Gene3D" id="3.30.200.20">
    <property type="entry name" value="Phosphorylase Kinase, domain 1"/>
    <property type="match status" value="1"/>
</dbReference>
<dbReference type="Gene3D" id="2.60.120.430">
    <property type="entry name" value="Galactose-binding lectin"/>
    <property type="match status" value="2"/>
</dbReference>
<dbReference type="eggNOG" id="KOG1187">
    <property type="taxonomic scope" value="Eukaryota"/>
</dbReference>
<evidence type="ECO:0000256" key="3">
    <source>
        <dbReference type="ARBA" id="ARBA00022679"/>
    </source>
</evidence>
<dbReference type="GO" id="GO:0005886">
    <property type="term" value="C:plasma membrane"/>
    <property type="evidence" value="ECO:0000318"/>
    <property type="project" value="GO_Central"/>
</dbReference>
<feature type="compositionally biased region" description="Low complexity" evidence="13">
    <location>
        <begin position="871"/>
        <end position="882"/>
    </location>
</feature>
<feature type="binding site" evidence="12">
    <location>
        <position position="578"/>
    </location>
    <ligand>
        <name>ATP</name>
        <dbReference type="ChEBI" id="CHEBI:30616"/>
    </ligand>
</feature>
<evidence type="ECO:0000256" key="1">
    <source>
        <dbReference type="ARBA" id="ARBA00004479"/>
    </source>
</evidence>
<dbReference type="FunFam" id="2.60.120.430:FF:000003">
    <property type="entry name" value="FERONIA receptor-like kinase"/>
    <property type="match status" value="1"/>
</dbReference>
<dbReference type="PROSITE" id="PS00107">
    <property type="entry name" value="PROTEIN_KINASE_ATP"/>
    <property type="match status" value="1"/>
</dbReference>
<dbReference type="SUPFAM" id="SSF56112">
    <property type="entry name" value="Protein kinase-like (PK-like)"/>
    <property type="match status" value="1"/>
</dbReference>
<dbReference type="Gene3D" id="1.10.510.10">
    <property type="entry name" value="Transferase(Phosphotransferase) domain 1"/>
    <property type="match status" value="1"/>
</dbReference>
<evidence type="ECO:0000256" key="11">
    <source>
        <dbReference type="ARBA" id="ARBA00023180"/>
    </source>
</evidence>
<dbReference type="FunFam" id="3.30.200.20:FF:000039">
    <property type="entry name" value="receptor-like protein kinase FERONIA"/>
    <property type="match status" value="1"/>
</dbReference>
<name>A0A067EDX7_CITSI</name>
<dbReference type="SMR" id="A0A067EDX7"/>
<keyword evidence="6 12" id="KW-0547">Nucleotide-binding</keyword>
<evidence type="ECO:0000256" key="8">
    <source>
        <dbReference type="ARBA" id="ARBA00022840"/>
    </source>
</evidence>
<keyword evidence="8 12" id="KW-0067">ATP-binding</keyword>
<feature type="chain" id="PRO_5001639361" description="Protein kinase domain-containing protein" evidence="15">
    <location>
        <begin position="23"/>
        <end position="911"/>
    </location>
</feature>
<dbReference type="InterPro" id="IPR008271">
    <property type="entry name" value="Ser/Thr_kinase_AS"/>
</dbReference>
<feature type="signal peptide" evidence="15">
    <location>
        <begin position="1"/>
        <end position="22"/>
    </location>
</feature>
<feature type="region of interest" description="Disordered" evidence="13">
    <location>
        <begin position="844"/>
        <end position="911"/>
    </location>
</feature>
<reference evidence="17 18" key="1">
    <citation type="submission" date="2014-04" db="EMBL/GenBank/DDBJ databases">
        <authorList>
            <consortium name="International Citrus Genome Consortium"/>
            <person name="Gmitter F."/>
            <person name="Chen C."/>
            <person name="Farmerie W."/>
            <person name="Harkins T."/>
            <person name="Desany B."/>
            <person name="Mohiuddin M."/>
            <person name="Kodira C."/>
            <person name="Borodovsky M."/>
            <person name="Lomsadze A."/>
            <person name="Burns P."/>
            <person name="Jenkins J."/>
            <person name="Prochnik S."/>
            <person name="Shu S."/>
            <person name="Chapman J."/>
            <person name="Pitluck S."/>
            <person name="Schmutz J."/>
            <person name="Rokhsar D."/>
        </authorList>
    </citation>
    <scope>NUCLEOTIDE SEQUENCE</scope>
</reference>
<sequence>MATFTTLYFIIPFFCLVHSAAAEQTSPPYIPTDYILIICGESSNTTSSDGRNWDGDAHSKFSSSNSATKSFTSRASFQENSVPQVPYMTARVFPEEFTYTFPVSPGPKFLRLHFYPAPYLLGQQQGGLDNNDTISTSFFTVSANKYTLLRNFSAHLTVSAIIPPVAYFFKEFIISVSSSQMLNLTFSPSSSSSYAFINGIEVVSMPDNLYLQQSDGDRSIPFINSNTIFSFDKPVALETAYRLNVGGAHVSAKDDTGMFREWLDDTNYIYGAASGVTPHLPGARIKYTSDTPAYIAPVIVYTTSRTMGKDPNINKKYNLTWNFSVDPGFNYLVRLHFCETQLEITRENQRVFSIFINNQTAENDADVIHWSGGSGIPVFKDYVVWVPIDAIEKESKQDFWLALHPFLDLDPLPKYADAILNGLEIFKLNNSDGNLAGPNPASKPPPEPKPGKQQNVKNNKGRVILIIIIAAVLGSIFALVSLLYFFFLRKKKRVNVNESASEVKTKSSQSWVPFSYALTATNTNTASSLPSDLCRRFSLTEIKQATCDFADHCIIGSGGFGHVFKGYIDDGSITVAVKRLNTSSMQGAREFRTEIEMISELRHLHIVSLLGFCDEHGEMILVYEFMPRGNLRDHLYNSQKQNQNQNQNQNSPLTWKRRLEISIGAARGLHYLHAGAKHTIIHRDVKSTNILLDENWAAKISDFGLSRMGPSGMSQSHVSTVVKGSFGYVDPEYIRRQQLTEKSDVYSFGVVLLEVLCGRPPMINGAVRKEEVSLVLWARVSRARGTVDQIVDPRLRGKIAPVCLNKFVEIAGSCTDEEGFRRPTMGDVTWGLEFALQLQEAAEKSDQGRPFVPRGEVITSSTTTDSDEPFSRSSGQVSESRSNTTSSGADGERIRVRSENVFTEIMDPKGR</sequence>
<keyword evidence="11" id="KW-0325">Glycoprotein</keyword>
<keyword evidence="10 14" id="KW-0472">Membrane</keyword>
<evidence type="ECO:0000256" key="5">
    <source>
        <dbReference type="ARBA" id="ARBA00022729"/>
    </source>
</evidence>
<dbReference type="Proteomes" id="UP000027120">
    <property type="component" value="Unassembled WGS sequence"/>
</dbReference>
<dbReference type="InterPro" id="IPR011009">
    <property type="entry name" value="Kinase-like_dom_sf"/>
</dbReference>
<dbReference type="InterPro" id="IPR024788">
    <property type="entry name" value="Malectin-like_Carb-bd_dom"/>
</dbReference>
<keyword evidence="3" id="KW-0808">Transferase</keyword>
<dbReference type="InterPro" id="IPR001245">
    <property type="entry name" value="Ser-Thr/Tyr_kinase_cat_dom"/>
</dbReference>
<evidence type="ECO:0000313" key="18">
    <source>
        <dbReference type="Proteomes" id="UP000027120"/>
    </source>
</evidence>
<keyword evidence="9 14" id="KW-1133">Transmembrane helix</keyword>
<evidence type="ECO:0000256" key="7">
    <source>
        <dbReference type="ARBA" id="ARBA00022777"/>
    </source>
</evidence>
<comment type="subcellular location">
    <subcellularLocation>
        <location evidence="1">Membrane</location>
        <topology evidence="1">Single-pass type I membrane protein</topology>
    </subcellularLocation>
</comment>
<dbReference type="PANTHER" id="PTHR34590:SF5">
    <property type="entry name" value="OS04G0586500 PROTEIN"/>
    <property type="match status" value="1"/>
</dbReference>
<evidence type="ECO:0000256" key="15">
    <source>
        <dbReference type="SAM" id="SignalP"/>
    </source>
</evidence>
<evidence type="ECO:0000313" key="17">
    <source>
        <dbReference type="EMBL" id="KDO53394.1"/>
    </source>
</evidence>
<evidence type="ECO:0000256" key="14">
    <source>
        <dbReference type="SAM" id="Phobius"/>
    </source>
</evidence>
<dbReference type="GO" id="GO:0005524">
    <property type="term" value="F:ATP binding"/>
    <property type="evidence" value="ECO:0007669"/>
    <property type="project" value="UniProtKB-UniRule"/>
</dbReference>
<dbReference type="FunFam" id="1.10.510.10:FF:000252">
    <property type="entry name" value="Receptor-like protein kinase FERONIA"/>
    <property type="match status" value="1"/>
</dbReference>
<dbReference type="SMART" id="SM00220">
    <property type="entry name" value="S_TKc"/>
    <property type="match status" value="1"/>
</dbReference>
<feature type="transmembrane region" description="Helical" evidence="14">
    <location>
        <begin position="463"/>
        <end position="487"/>
    </location>
</feature>
<dbReference type="InterPro" id="IPR017441">
    <property type="entry name" value="Protein_kinase_ATP_BS"/>
</dbReference>
<keyword evidence="7" id="KW-0418">Kinase</keyword>
<dbReference type="FunFam" id="2.60.120.430:FF:000007">
    <property type="entry name" value="FERONIA receptor-like kinase"/>
    <property type="match status" value="1"/>
</dbReference>
<dbReference type="GO" id="GO:0004714">
    <property type="term" value="F:transmembrane receptor protein tyrosine kinase activity"/>
    <property type="evidence" value="ECO:0007669"/>
    <property type="project" value="InterPro"/>
</dbReference>
<dbReference type="InterPro" id="IPR000719">
    <property type="entry name" value="Prot_kinase_dom"/>
</dbReference>
<dbReference type="CDD" id="cd14066">
    <property type="entry name" value="STKc_IRAK"/>
    <property type="match status" value="1"/>
</dbReference>
<evidence type="ECO:0000256" key="2">
    <source>
        <dbReference type="ARBA" id="ARBA00022527"/>
    </source>
</evidence>
<evidence type="ECO:0000256" key="13">
    <source>
        <dbReference type="SAM" id="MobiDB-lite"/>
    </source>
</evidence>
<evidence type="ECO:0000256" key="12">
    <source>
        <dbReference type="PROSITE-ProRule" id="PRU10141"/>
    </source>
</evidence>
<accession>A0A067EDX7</accession>
<dbReference type="GO" id="GO:0004674">
    <property type="term" value="F:protein serine/threonine kinase activity"/>
    <property type="evidence" value="ECO:0007669"/>
    <property type="project" value="UniProtKB-KW"/>
</dbReference>
<dbReference type="PROSITE" id="PS00108">
    <property type="entry name" value="PROTEIN_KINASE_ST"/>
    <property type="match status" value="1"/>
</dbReference>
<keyword evidence="4 14" id="KW-0812">Transmembrane</keyword>
<dbReference type="GO" id="GO:0010038">
    <property type="term" value="P:response to metal ion"/>
    <property type="evidence" value="ECO:0007669"/>
    <property type="project" value="UniProtKB-ARBA"/>
</dbReference>
<dbReference type="EMBL" id="KK785015">
    <property type="protein sequence ID" value="KDO53394.1"/>
    <property type="molecule type" value="Genomic_DNA"/>
</dbReference>
<gene>
    <name evidence="17" type="ORF">CISIN_1g002533mg</name>
</gene>
<dbReference type="PaxDb" id="2711-XP_006464563.1"/>
<dbReference type="AlphaFoldDB" id="A0A067EDX7"/>
<dbReference type="GO" id="GO:0004672">
    <property type="term" value="F:protein kinase activity"/>
    <property type="evidence" value="ECO:0000318"/>
    <property type="project" value="GO_Central"/>
</dbReference>
<dbReference type="PANTHER" id="PTHR34590">
    <property type="entry name" value="OS03G0124300 PROTEIN-RELATED"/>
    <property type="match status" value="1"/>
</dbReference>
<evidence type="ECO:0000256" key="4">
    <source>
        <dbReference type="ARBA" id="ARBA00022692"/>
    </source>
</evidence>
<protein>
    <recommendedName>
        <fullName evidence="16">Protein kinase domain-containing protein</fullName>
    </recommendedName>
</protein>
<dbReference type="Pfam" id="PF07714">
    <property type="entry name" value="PK_Tyr_Ser-Thr"/>
    <property type="match status" value="1"/>
</dbReference>
<dbReference type="Pfam" id="PF12819">
    <property type="entry name" value="Malectin_like"/>
    <property type="match status" value="1"/>
</dbReference>
<dbReference type="InterPro" id="IPR045272">
    <property type="entry name" value="ANXUR1/2-like"/>
</dbReference>
<feature type="domain" description="Protein kinase" evidence="16">
    <location>
        <begin position="549"/>
        <end position="852"/>
    </location>
</feature>
<keyword evidence="18" id="KW-1185">Reference proteome</keyword>
<evidence type="ECO:0000256" key="10">
    <source>
        <dbReference type="ARBA" id="ARBA00023136"/>
    </source>
</evidence>
<organism evidence="17 18">
    <name type="scientific">Citrus sinensis</name>
    <name type="common">Sweet orange</name>
    <name type="synonym">Citrus aurantium var. sinensis</name>
    <dbReference type="NCBI Taxonomy" id="2711"/>
    <lineage>
        <taxon>Eukaryota</taxon>
        <taxon>Viridiplantae</taxon>
        <taxon>Streptophyta</taxon>
        <taxon>Embryophyta</taxon>
        <taxon>Tracheophyta</taxon>
        <taxon>Spermatophyta</taxon>
        <taxon>Magnoliopsida</taxon>
        <taxon>eudicotyledons</taxon>
        <taxon>Gunneridae</taxon>
        <taxon>Pentapetalae</taxon>
        <taxon>rosids</taxon>
        <taxon>malvids</taxon>
        <taxon>Sapindales</taxon>
        <taxon>Rutaceae</taxon>
        <taxon>Aurantioideae</taxon>
        <taxon>Citrus</taxon>
    </lineage>
</organism>
<feature type="region of interest" description="Disordered" evidence="13">
    <location>
        <begin position="434"/>
        <end position="456"/>
    </location>
</feature>
<keyword evidence="2" id="KW-0723">Serine/threonine-protein kinase</keyword>
<proteinExistence type="predicted"/>